<dbReference type="Proteomes" id="UP000663829">
    <property type="component" value="Unassembled WGS sequence"/>
</dbReference>
<dbReference type="AlphaFoldDB" id="A0A816ETD1"/>
<evidence type="ECO:0000313" key="8">
    <source>
        <dbReference type="Proteomes" id="UP000663829"/>
    </source>
</evidence>
<feature type="domain" description="GST C-terminal" evidence="5">
    <location>
        <begin position="50"/>
        <end position="174"/>
    </location>
</feature>
<evidence type="ECO:0000313" key="6">
    <source>
        <dbReference type="EMBL" id="CAF1653643.1"/>
    </source>
</evidence>
<dbReference type="PROSITE" id="PS50405">
    <property type="entry name" value="GST_CTER"/>
    <property type="match status" value="1"/>
</dbReference>
<proteinExistence type="predicted"/>
<evidence type="ECO:0000259" key="5">
    <source>
        <dbReference type="PROSITE" id="PS50405"/>
    </source>
</evidence>
<dbReference type="FunFam" id="1.20.1050.10:FF:000030">
    <property type="entry name" value="Glutathione S-transferase S1"/>
    <property type="match status" value="1"/>
</dbReference>
<dbReference type="PROSITE" id="PS50404">
    <property type="entry name" value="GST_NTER"/>
    <property type="match status" value="1"/>
</dbReference>
<dbReference type="GO" id="GO:0006749">
    <property type="term" value="P:glutathione metabolic process"/>
    <property type="evidence" value="ECO:0007669"/>
    <property type="project" value="TreeGrafter"/>
</dbReference>
<sequence length="177" mass="20625">MRYERNEWPSYKSEMPLGQIPVLKVDGVKLPQSMAIARFLAKRFGLWGKDDLQQANVDTVVDTIVNLMNKFSPIYAEQDESKKKAEMAKFFPNELPKHVRNLDTLVKLYSDGGLFFVGNHLTCCDLEVYNILEYLLQIDENVLYSYSWLHKNREEVEKQPKIASYLKNRPARRSTTC</sequence>
<dbReference type="InterPro" id="IPR050213">
    <property type="entry name" value="GST_superfamily"/>
</dbReference>
<dbReference type="InterPro" id="IPR040079">
    <property type="entry name" value="Glutathione_S-Trfase"/>
</dbReference>
<keyword evidence="2" id="KW-0808">Transferase</keyword>
<accession>A0A816ETD1</accession>
<dbReference type="GO" id="GO:0004364">
    <property type="term" value="F:glutathione transferase activity"/>
    <property type="evidence" value="ECO:0007669"/>
    <property type="project" value="UniProtKB-EC"/>
</dbReference>
<dbReference type="SUPFAM" id="SSF47616">
    <property type="entry name" value="GST C-terminal domain-like"/>
    <property type="match status" value="1"/>
</dbReference>
<dbReference type="PANTHER" id="PTHR11571">
    <property type="entry name" value="GLUTATHIONE S-TRANSFERASE"/>
    <property type="match status" value="1"/>
</dbReference>
<dbReference type="EC" id="2.5.1.18" evidence="1"/>
<dbReference type="SFLD" id="SFLDS00019">
    <property type="entry name" value="Glutathione_Transferase_(cytos"/>
    <property type="match status" value="1"/>
</dbReference>
<dbReference type="OrthoDB" id="414243at2759"/>
<dbReference type="Proteomes" id="UP000681722">
    <property type="component" value="Unassembled WGS sequence"/>
</dbReference>
<dbReference type="CDD" id="cd03192">
    <property type="entry name" value="GST_C_Sigma_like"/>
    <property type="match status" value="1"/>
</dbReference>
<dbReference type="InterPro" id="IPR010987">
    <property type="entry name" value="Glutathione-S-Trfase_C-like"/>
</dbReference>
<dbReference type="Pfam" id="PF02798">
    <property type="entry name" value="GST_N"/>
    <property type="match status" value="1"/>
</dbReference>
<comment type="catalytic activity">
    <reaction evidence="3">
        <text>RX + glutathione = an S-substituted glutathione + a halide anion + H(+)</text>
        <dbReference type="Rhea" id="RHEA:16437"/>
        <dbReference type="ChEBI" id="CHEBI:15378"/>
        <dbReference type="ChEBI" id="CHEBI:16042"/>
        <dbReference type="ChEBI" id="CHEBI:17792"/>
        <dbReference type="ChEBI" id="CHEBI:57925"/>
        <dbReference type="ChEBI" id="CHEBI:90779"/>
        <dbReference type="EC" id="2.5.1.18"/>
    </reaction>
</comment>
<evidence type="ECO:0000259" key="4">
    <source>
        <dbReference type="PROSITE" id="PS50404"/>
    </source>
</evidence>
<dbReference type="Pfam" id="PF14497">
    <property type="entry name" value="GST_C_3"/>
    <property type="match status" value="1"/>
</dbReference>
<comment type="caution">
    <text evidence="6">The sequence shown here is derived from an EMBL/GenBank/DDBJ whole genome shotgun (WGS) entry which is preliminary data.</text>
</comment>
<dbReference type="InterPro" id="IPR004045">
    <property type="entry name" value="Glutathione_S-Trfase_N"/>
</dbReference>
<evidence type="ECO:0000256" key="2">
    <source>
        <dbReference type="ARBA" id="ARBA00022679"/>
    </source>
</evidence>
<dbReference type="EMBL" id="CAJOBC010124117">
    <property type="protein sequence ID" value="CAF4587172.1"/>
    <property type="molecule type" value="Genomic_DNA"/>
</dbReference>
<dbReference type="InterPro" id="IPR036282">
    <property type="entry name" value="Glutathione-S-Trfase_C_sf"/>
</dbReference>
<dbReference type="CDD" id="cd03039">
    <property type="entry name" value="GST_N_Sigma_like"/>
    <property type="match status" value="1"/>
</dbReference>
<name>A0A816ETD1_9BILA</name>
<reference evidence="6" key="1">
    <citation type="submission" date="2021-02" db="EMBL/GenBank/DDBJ databases">
        <authorList>
            <person name="Nowell W R."/>
        </authorList>
    </citation>
    <scope>NUCLEOTIDE SEQUENCE</scope>
</reference>
<organism evidence="6 8">
    <name type="scientific">Didymodactylos carnosus</name>
    <dbReference type="NCBI Taxonomy" id="1234261"/>
    <lineage>
        <taxon>Eukaryota</taxon>
        <taxon>Metazoa</taxon>
        <taxon>Spiralia</taxon>
        <taxon>Gnathifera</taxon>
        <taxon>Rotifera</taxon>
        <taxon>Eurotatoria</taxon>
        <taxon>Bdelloidea</taxon>
        <taxon>Philodinida</taxon>
        <taxon>Philodinidae</taxon>
        <taxon>Didymodactylos</taxon>
    </lineage>
</organism>
<keyword evidence="8" id="KW-1185">Reference proteome</keyword>
<dbReference type="PANTHER" id="PTHR11571:SF224">
    <property type="entry name" value="HEMATOPOIETIC PROSTAGLANDIN D SYNTHASE"/>
    <property type="match status" value="1"/>
</dbReference>
<dbReference type="SUPFAM" id="SSF52833">
    <property type="entry name" value="Thioredoxin-like"/>
    <property type="match status" value="1"/>
</dbReference>
<gene>
    <name evidence="6" type="ORF">GPM918_LOCUS45651</name>
    <name evidence="7" type="ORF">SRO942_LOCUS48354</name>
</gene>
<protein>
    <recommendedName>
        <fullName evidence="1">glutathione transferase</fullName>
        <ecNumber evidence="1">2.5.1.18</ecNumber>
    </recommendedName>
</protein>
<dbReference type="EMBL" id="CAJNOQ010052647">
    <property type="protein sequence ID" value="CAF1653643.1"/>
    <property type="molecule type" value="Genomic_DNA"/>
</dbReference>
<evidence type="ECO:0000256" key="3">
    <source>
        <dbReference type="ARBA" id="ARBA00047960"/>
    </source>
</evidence>
<dbReference type="InterPro" id="IPR036249">
    <property type="entry name" value="Thioredoxin-like_sf"/>
</dbReference>
<dbReference type="InterPro" id="IPR004046">
    <property type="entry name" value="GST_C"/>
</dbReference>
<evidence type="ECO:0000313" key="7">
    <source>
        <dbReference type="EMBL" id="CAF4587172.1"/>
    </source>
</evidence>
<evidence type="ECO:0000256" key="1">
    <source>
        <dbReference type="ARBA" id="ARBA00012452"/>
    </source>
</evidence>
<feature type="domain" description="GST N-terminal" evidence="4">
    <location>
        <begin position="1"/>
        <end position="48"/>
    </location>
</feature>
<dbReference type="Gene3D" id="3.40.30.10">
    <property type="entry name" value="Glutaredoxin"/>
    <property type="match status" value="1"/>
</dbReference>
<dbReference type="Gene3D" id="1.20.1050.10">
    <property type="match status" value="1"/>
</dbReference>